<accession>A0ABX9ULC6</accession>
<organism evidence="2 3">
    <name type="scientific">Corynebacterium gottingense</name>
    <dbReference type="NCBI Taxonomy" id="2041036"/>
    <lineage>
        <taxon>Bacteria</taxon>
        <taxon>Bacillati</taxon>
        <taxon>Actinomycetota</taxon>
        <taxon>Actinomycetes</taxon>
        <taxon>Mycobacteriales</taxon>
        <taxon>Corynebacteriaceae</taxon>
        <taxon>Corynebacterium</taxon>
    </lineage>
</organism>
<feature type="region of interest" description="Disordered" evidence="1">
    <location>
        <begin position="1"/>
        <end position="81"/>
    </location>
</feature>
<proteinExistence type="predicted"/>
<evidence type="ECO:0000313" key="3">
    <source>
        <dbReference type="Proteomes" id="UP000266886"/>
    </source>
</evidence>
<reference evidence="2 3" key="1">
    <citation type="submission" date="2018-10" db="EMBL/GenBank/DDBJ databases">
        <title>Whole genome sequence of Corynebacterium gottingense DSM 130494T.</title>
        <authorList>
            <person name="Bernier A.-M."/>
            <person name="Bernard K."/>
        </authorList>
    </citation>
    <scope>NUCLEOTIDE SEQUENCE [LARGE SCALE GENOMIC DNA]</scope>
    <source>
        <strain evidence="2 3">DSM 103494</strain>
    </source>
</reference>
<name>A0ABX9ULC6_9CORY</name>
<evidence type="ECO:0000313" key="2">
    <source>
        <dbReference type="EMBL" id="RMD19850.1"/>
    </source>
</evidence>
<dbReference type="EMBL" id="RDRE01000006">
    <property type="protein sequence ID" value="RMD19850.1"/>
    <property type="molecule type" value="Genomic_DNA"/>
</dbReference>
<dbReference type="Proteomes" id="UP000266886">
    <property type="component" value="Unassembled WGS sequence"/>
</dbReference>
<evidence type="ECO:0000256" key="1">
    <source>
        <dbReference type="SAM" id="MobiDB-lite"/>
    </source>
</evidence>
<feature type="compositionally biased region" description="Basic residues" evidence="1">
    <location>
        <begin position="18"/>
        <end position="40"/>
    </location>
</feature>
<sequence>MPRLRRRTGPGVFVAEPRRHRRHQPGRAGARRCRQLRRRLAGAYRRPRFGDPGGSGAWRARRAGGRRRHRHPGARRRRGQW</sequence>
<keyword evidence="3" id="KW-1185">Reference proteome</keyword>
<gene>
    <name evidence="2" type="ORF">EAW56_05670</name>
</gene>
<feature type="compositionally biased region" description="Basic residues" evidence="1">
    <location>
        <begin position="59"/>
        <end position="81"/>
    </location>
</feature>
<protein>
    <submittedName>
        <fullName evidence="2">Uncharacterized protein</fullName>
    </submittedName>
</protein>
<comment type="caution">
    <text evidence="2">The sequence shown here is derived from an EMBL/GenBank/DDBJ whole genome shotgun (WGS) entry which is preliminary data.</text>
</comment>